<dbReference type="GO" id="GO:0005199">
    <property type="term" value="F:structural constituent of cell wall"/>
    <property type="evidence" value="ECO:0007669"/>
    <property type="project" value="InterPro"/>
</dbReference>
<dbReference type="GO" id="GO:0009277">
    <property type="term" value="C:fungal-type cell wall"/>
    <property type="evidence" value="ECO:0007669"/>
    <property type="project" value="InterPro"/>
</dbReference>
<evidence type="ECO:0000313" key="3">
    <source>
        <dbReference type="EMBL" id="KPA39137.1"/>
    </source>
</evidence>
<dbReference type="CDD" id="cd23507">
    <property type="entry name" value="hydrophobin_I"/>
    <property type="match status" value="1"/>
</dbReference>
<feature type="signal peptide" evidence="2">
    <location>
        <begin position="1"/>
        <end position="17"/>
    </location>
</feature>
<dbReference type="OrthoDB" id="4225815at2759"/>
<keyword evidence="2" id="KW-0134">Cell wall</keyword>
<evidence type="ECO:0000256" key="2">
    <source>
        <dbReference type="RuleBase" id="RU365009"/>
    </source>
</evidence>
<comment type="similarity">
    <text evidence="2">Belongs to the fungal hydrophobin family.</text>
</comment>
<comment type="subcellular location">
    <subcellularLocation>
        <location evidence="2">Secreted</location>
        <location evidence="2">Cell wall</location>
    </subcellularLocation>
</comment>
<dbReference type="Pfam" id="PF01185">
    <property type="entry name" value="Hydrophobin"/>
    <property type="match status" value="1"/>
</dbReference>
<sequence>MRFTALLLPIILGAASAGPCRPSSAESASSAETTELISLTTADVTATLSIEHSTTTDANTAVPTTEIESVSTTTQIAESTTESAAAASSTTAASGQCVVAPASLQCCQTIGTPTNPQVSLLLGLLGIVIRDTSTSIGLTCTSVPNPGACSAIPACCSDNSHGGLISIGCARV</sequence>
<protein>
    <recommendedName>
        <fullName evidence="2">Hydrophobin</fullName>
    </recommendedName>
</protein>
<accession>A0A0N0DD46</accession>
<keyword evidence="2" id="KW-0964">Secreted</keyword>
<dbReference type="EMBL" id="JXCE01000216">
    <property type="protein sequence ID" value="KPA39137.1"/>
    <property type="molecule type" value="Genomic_DNA"/>
</dbReference>
<comment type="caution">
    <text evidence="3">The sequence shown here is derived from an EMBL/GenBank/DDBJ whole genome shotgun (WGS) entry which is preliminary data.</text>
</comment>
<name>A0A0N0DD46_FUSLA</name>
<reference evidence="3 4" key="1">
    <citation type="submission" date="2015-04" db="EMBL/GenBank/DDBJ databases">
        <title>The draft genome sequence of Fusarium langsethiae, a T-2/HT-2 mycotoxin producer.</title>
        <authorList>
            <person name="Lysoe E."/>
            <person name="Divon H.H."/>
            <person name="Terzi V."/>
            <person name="Orru L."/>
            <person name="Lamontanara A."/>
            <person name="Kolseth A.-K."/>
            <person name="Frandsen R.J."/>
            <person name="Nielsen K."/>
            <person name="Thrane U."/>
        </authorList>
    </citation>
    <scope>NUCLEOTIDE SEQUENCE [LARGE SCALE GENOMIC DNA]</scope>
    <source>
        <strain evidence="3 4">Fl201059</strain>
    </source>
</reference>
<feature type="chain" id="PRO_5013987880" description="Hydrophobin" evidence="2">
    <location>
        <begin position="18"/>
        <end position="172"/>
    </location>
</feature>
<organism evidence="3 4">
    <name type="scientific">Fusarium langsethiae</name>
    <dbReference type="NCBI Taxonomy" id="179993"/>
    <lineage>
        <taxon>Eukaryota</taxon>
        <taxon>Fungi</taxon>
        <taxon>Dikarya</taxon>
        <taxon>Ascomycota</taxon>
        <taxon>Pezizomycotina</taxon>
        <taxon>Sordariomycetes</taxon>
        <taxon>Hypocreomycetidae</taxon>
        <taxon>Hypocreales</taxon>
        <taxon>Nectriaceae</taxon>
        <taxon>Fusarium</taxon>
    </lineage>
</organism>
<dbReference type="InterPro" id="IPR001338">
    <property type="entry name" value="Class_I_Hydrophobin"/>
</dbReference>
<dbReference type="Proteomes" id="UP000037904">
    <property type="component" value="Unassembled WGS sequence"/>
</dbReference>
<evidence type="ECO:0000256" key="1">
    <source>
        <dbReference type="ARBA" id="ARBA00023157"/>
    </source>
</evidence>
<dbReference type="SMART" id="SM00075">
    <property type="entry name" value="HYDRO"/>
    <property type="match status" value="1"/>
</dbReference>
<evidence type="ECO:0000313" key="4">
    <source>
        <dbReference type="Proteomes" id="UP000037904"/>
    </source>
</evidence>
<keyword evidence="2" id="KW-0732">Signal</keyword>
<dbReference type="AlphaFoldDB" id="A0A0N0DD46"/>
<keyword evidence="4" id="KW-1185">Reference proteome</keyword>
<gene>
    <name evidence="3" type="ORF">FLAG1_08006</name>
</gene>
<keyword evidence="1 2" id="KW-1015">Disulfide bond</keyword>
<proteinExistence type="inferred from homology"/>